<dbReference type="GO" id="GO:0008773">
    <property type="term" value="F:[protein-PII] uridylyltransferase activity"/>
    <property type="evidence" value="ECO:0007669"/>
    <property type="project" value="InterPro"/>
</dbReference>
<accession>A0A161KBX4</accession>
<dbReference type="InterPro" id="IPR018821">
    <property type="entry name" value="DUF294_put_nucleoTrafse_sb-bd"/>
</dbReference>
<dbReference type="Pfam" id="PF00571">
    <property type="entry name" value="CBS"/>
    <property type="match status" value="2"/>
</dbReference>
<organism evidence="2">
    <name type="scientific">hydrothermal vent metagenome</name>
    <dbReference type="NCBI Taxonomy" id="652676"/>
    <lineage>
        <taxon>unclassified sequences</taxon>
        <taxon>metagenomes</taxon>
        <taxon>ecological metagenomes</taxon>
    </lineage>
</organism>
<dbReference type="SMART" id="SM00100">
    <property type="entry name" value="cNMP"/>
    <property type="match status" value="1"/>
</dbReference>
<dbReference type="PROSITE" id="PS50042">
    <property type="entry name" value="CNMP_BINDING_3"/>
    <property type="match status" value="1"/>
</dbReference>
<dbReference type="GO" id="GO:0015095">
    <property type="term" value="F:magnesium ion transmembrane transporter activity"/>
    <property type="evidence" value="ECO:0007669"/>
    <property type="project" value="InterPro"/>
</dbReference>
<dbReference type="GO" id="GO:0016020">
    <property type="term" value="C:membrane"/>
    <property type="evidence" value="ECO:0007669"/>
    <property type="project" value="InterPro"/>
</dbReference>
<proteinExistence type="predicted"/>
<sequence length="599" mass="67286">MSIQINLDQPPFSFLAEEQLQWLISRLDLVFFPTGAAILDIGQASPGLFIVYKGIVEETDDDGQVFSQYGKEDLFDVRAILESACKHRYVAVEETLCYLLKTADFVQLLNTSSDFSIYFKTDLGTQQSLVEQQDGDVSEFILSRIDSDTMRAPVYVTGQTSLARVAAMMDEQKYDAVLVKTTEGVGIVTGTDLLRAVLLGDSDRNDKVGDIAQFGLITVEQGDFLFNALIKMTQHHIERVVVMHDDVIVGTLELMDMLSAFSTHSHVIAMRIEQAKNVQDLVVAARRLDVLIRSLSGQGVKIIAIMSLITTLNRRLIQRAFELVVPERLQSRFCILVLGSEGRGEQILKTDQDNAVILKDDHDREAVMPILHKLHQILLDFGYPPCPGGVMFINDAWIHTVEGWQQRVGRWLQASTPEPMMNMAIFMDAEVVCGNPDLFRGLKSHWQTPALRSSVTSAWFARPALQFETPLTLLGKIREDHGTIDIKKGGIFPLVHGVRALAFEYGISDTGTLDRIDRLLALNVLDAEVAQGLKDALILFLRIRLRQQLEREVENPGLTQKLQLATLRSVDRSLLRHGLHRVKKFKQLLVSHYHLENFG</sequence>
<dbReference type="InterPro" id="IPR046342">
    <property type="entry name" value="CBS_dom_sf"/>
</dbReference>
<dbReference type="Gene3D" id="3.10.580.10">
    <property type="entry name" value="CBS-domain"/>
    <property type="match status" value="1"/>
</dbReference>
<dbReference type="PANTHER" id="PTHR43773:SF1">
    <property type="entry name" value="MAGNESIUM TRANSPORTER MGTE"/>
    <property type="match status" value="1"/>
</dbReference>
<dbReference type="EMBL" id="CZQC01000036">
    <property type="protein sequence ID" value="CUS41182.1"/>
    <property type="molecule type" value="Genomic_DNA"/>
</dbReference>
<dbReference type="PANTHER" id="PTHR43773">
    <property type="entry name" value="MAGNESIUM TRANSPORTER MGTE"/>
    <property type="match status" value="1"/>
</dbReference>
<evidence type="ECO:0000259" key="1">
    <source>
        <dbReference type="PROSITE" id="PS50042"/>
    </source>
</evidence>
<dbReference type="SMART" id="SM00116">
    <property type="entry name" value="CBS"/>
    <property type="match status" value="2"/>
</dbReference>
<dbReference type="InterPro" id="IPR000595">
    <property type="entry name" value="cNMP-bd_dom"/>
</dbReference>
<feature type="domain" description="Cyclic nucleotide-binding" evidence="1">
    <location>
        <begin position="11"/>
        <end position="114"/>
    </location>
</feature>
<dbReference type="SUPFAM" id="SSF51206">
    <property type="entry name" value="cAMP-binding domain-like"/>
    <property type="match status" value="1"/>
</dbReference>
<dbReference type="Pfam" id="PF10335">
    <property type="entry name" value="DUF294_C"/>
    <property type="match status" value="1"/>
</dbReference>
<dbReference type="InterPro" id="IPR000644">
    <property type="entry name" value="CBS_dom"/>
</dbReference>
<dbReference type="Pfam" id="PF00027">
    <property type="entry name" value="cNMP_binding"/>
    <property type="match status" value="1"/>
</dbReference>
<dbReference type="CDD" id="cd05401">
    <property type="entry name" value="NT_GlnE_GlnD_like"/>
    <property type="match status" value="1"/>
</dbReference>
<name>A0A161KBX4_9ZZZZ</name>
<dbReference type="Gene3D" id="2.60.120.10">
    <property type="entry name" value="Jelly Rolls"/>
    <property type="match status" value="1"/>
</dbReference>
<dbReference type="InterPro" id="IPR014710">
    <property type="entry name" value="RmlC-like_jellyroll"/>
</dbReference>
<protein>
    <submittedName>
        <fullName evidence="2">Predicted signal-transduction protein containing cAMP-binding and CBS domains</fullName>
    </submittedName>
</protein>
<dbReference type="AlphaFoldDB" id="A0A161KBX4"/>
<dbReference type="InterPro" id="IPR018490">
    <property type="entry name" value="cNMP-bd_dom_sf"/>
</dbReference>
<dbReference type="Pfam" id="PF03445">
    <property type="entry name" value="DUF294"/>
    <property type="match status" value="1"/>
</dbReference>
<dbReference type="SUPFAM" id="SSF54631">
    <property type="entry name" value="CBS-domain pair"/>
    <property type="match status" value="1"/>
</dbReference>
<reference evidence="2" key="1">
    <citation type="submission" date="2015-10" db="EMBL/GenBank/DDBJ databases">
        <authorList>
            <person name="Gilbert D.G."/>
        </authorList>
    </citation>
    <scope>NUCLEOTIDE SEQUENCE</scope>
</reference>
<gene>
    <name evidence="2" type="ORF">MGWOODY_Tha741</name>
</gene>
<dbReference type="InterPro" id="IPR005105">
    <property type="entry name" value="GlnD_Uridyltrans_N"/>
</dbReference>
<dbReference type="CDD" id="cd00038">
    <property type="entry name" value="CAP_ED"/>
    <property type="match status" value="1"/>
</dbReference>
<dbReference type="InterPro" id="IPR006669">
    <property type="entry name" value="MgtE_transporter"/>
</dbReference>
<evidence type="ECO:0000313" key="2">
    <source>
        <dbReference type="EMBL" id="CUS41182.1"/>
    </source>
</evidence>